<feature type="transmembrane region" description="Helical" evidence="5">
    <location>
        <begin position="179"/>
        <end position="206"/>
    </location>
</feature>
<protein>
    <submittedName>
        <fullName evidence="6">Amino acid transporter</fullName>
    </submittedName>
</protein>
<evidence type="ECO:0000256" key="5">
    <source>
        <dbReference type="SAM" id="Phobius"/>
    </source>
</evidence>
<dbReference type="Gene3D" id="1.20.1740.10">
    <property type="entry name" value="Amino acid/polyamine transporter I"/>
    <property type="match status" value="1"/>
</dbReference>
<accession>A0A062XKE7</accession>
<evidence type="ECO:0000313" key="7">
    <source>
        <dbReference type="Proteomes" id="UP000027284"/>
    </source>
</evidence>
<keyword evidence="2 5" id="KW-0812">Transmembrane</keyword>
<feature type="transmembrane region" description="Helical" evidence="5">
    <location>
        <begin position="270"/>
        <end position="294"/>
    </location>
</feature>
<name>A0A062XKE7_9BACT</name>
<feature type="transmembrane region" description="Helical" evidence="5">
    <location>
        <begin position="430"/>
        <end position="449"/>
    </location>
</feature>
<sequence>MASSPTPPDPPSWSRRLKELLFGKPRNLQEAGLVEKLSLVALLAWVGLGADGLSSSCYGPEEAYRTLGSHTYLAIGIAALTAFTVVLIATAYSRIIEEFPHGGGGYVVASKLLGERVGVVSGCALLVDYVLTVAVSVAAACDALFSFLPPDWHGFKVASEVVIILALTVLNIRGVKESVLTLAPIFVLFLLLHVFLIVGGIALHLGQVPQVVGNLKDSFRSGLASLGGWGMVVLFFHAYSMGGGTYTGLEAVSNGLPIMREPRVRTAKRTMLYMAVSLSFTAAGLMVCYLLWGVEPLAGKTLNAVLLESFSARWSWGQALTVATLLSEGALLVVAAQTGFLDGPRVLANMAVDSWVPHRFAALSERLTTRNGILLMGAAALSALLYTHGEVRHLVVMYSINVFLTFTLSMLGMLRLWLGRRNSQGRWRKVALFAAGFSLCGSILIITVVEKFRQGGWVTLAVTGCCIGLAFLIKRHYRGMAGKLAELDRTLGTIPAGEEKVAPSLDPGKPTAAFLVASYSGLGVHTVLNALRFFPGHFRNLVFLSVAVVDSGAFKGEGELAKLRQRQEAMLAEYVALANRLGFAATSRLGVGTDVVAAAEALCLEVLREFPRTVFFAGHLIFRRERWYHRYLHNQTAFALQKRLQWQGVPVVVLPVRVY</sequence>
<keyword evidence="7" id="KW-1185">Reference proteome</keyword>
<feature type="transmembrane region" description="Helical" evidence="5">
    <location>
        <begin position="395"/>
        <end position="418"/>
    </location>
</feature>
<evidence type="ECO:0000313" key="6">
    <source>
        <dbReference type="EMBL" id="KDA53007.1"/>
    </source>
</evidence>
<feature type="transmembrane region" description="Helical" evidence="5">
    <location>
        <begin position="314"/>
        <end position="335"/>
    </location>
</feature>
<proteinExistence type="predicted"/>
<feature type="transmembrane region" description="Helical" evidence="5">
    <location>
        <begin position="126"/>
        <end position="148"/>
    </location>
</feature>
<dbReference type="PANTHER" id="PTHR47704:SF1">
    <property type="entry name" value="POTASSIUM TRANSPORTER KIMA"/>
    <property type="match status" value="1"/>
</dbReference>
<dbReference type="EMBL" id="JMFG01000036">
    <property type="protein sequence ID" value="KDA53007.1"/>
    <property type="molecule type" value="Genomic_DNA"/>
</dbReference>
<dbReference type="GO" id="GO:0022857">
    <property type="term" value="F:transmembrane transporter activity"/>
    <property type="evidence" value="ECO:0007669"/>
    <property type="project" value="InterPro"/>
</dbReference>
<organism evidence="6 7">
    <name type="scientific">Thermoanaerobaculum aquaticum</name>
    <dbReference type="NCBI Taxonomy" id="1312852"/>
    <lineage>
        <taxon>Bacteria</taxon>
        <taxon>Pseudomonadati</taxon>
        <taxon>Acidobacteriota</taxon>
        <taxon>Thermoanaerobaculia</taxon>
        <taxon>Thermoanaerobaculales</taxon>
        <taxon>Thermoanaerobaculaceae</taxon>
        <taxon>Thermoanaerobaculum</taxon>
    </lineage>
</organism>
<dbReference type="STRING" id="1312852.EG19_08400"/>
<evidence type="ECO:0000256" key="3">
    <source>
        <dbReference type="ARBA" id="ARBA00022989"/>
    </source>
</evidence>
<feature type="transmembrane region" description="Helical" evidence="5">
    <location>
        <begin position="372"/>
        <end position="389"/>
    </location>
</feature>
<keyword evidence="4 5" id="KW-0472">Membrane</keyword>
<dbReference type="AlphaFoldDB" id="A0A062XKE7"/>
<feature type="transmembrane region" description="Helical" evidence="5">
    <location>
        <begin position="154"/>
        <end position="172"/>
    </location>
</feature>
<feature type="transmembrane region" description="Helical" evidence="5">
    <location>
        <begin position="226"/>
        <end position="249"/>
    </location>
</feature>
<dbReference type="Proteomes" id="UP000027284">
    <property type="component" value="Unassembled WGS sequence"/>
</dbReference>
<gene>
    <name evidence="6" type="ORF">EG19_08400</name>
</gene>
<dbReference type="PANTHER" id="PTHR47704">
    <property type="entry name" value="POTASSIUM TRANSPORTER KIMA"/>
    <property type="match status" value="1"/>
</dbReference>
<evidence type="ECO:0000256" key="1">
    <source>
        <dbReference type="ARBA" id="ARBA00004141"/>
    </source>
</evidence>
<dbReference type="GO" id="GO:0016020">
    <property type="term" value="C:membrane"/>
    <property type="evidence" value="ECO:0007669"/>
    <property type="project" value="UniProtKB-SubCell"/>
</dbReference>
<dbReference type="Pfam" id="PF13520">
    <property type="entry name" value="AA_permease_2"/>
    <property type="match status" value="1"/>
</dbReference>
<reference evidence="6 7" key="1">
    <citation type="submission" date="2014-04" db="EMBL/GenBank/DDBJ databases">
        <title>The Genome Sequence of Thermoanaerobaculum aquaticum MP-01, The First Cultivated Group 23 Acidobacterium.</title>
        <authorList>
            <person name="Stamps B.W."/>
            <person name="Losey N.A."/>
            <person name="Lawson P.A."/>
            <person name="Stevenson B.S."/>
        </authorList>
    </citation>
    <scope>NUCLEOTIDE SEQUENCE [LARGE SCALE GENOMIC DNA]</scope>
    <source>
        <strain evidence="6 7">MP-01</strain>
    </source>
</reference>
<dbReference type="InterPro" id="IPR002293">
    <property type="entry name" value="AA/rel_permease1"/>
</dbReference>
<evidence type="ECO:0000256" key="2">
    <source>
        <dbReference type="ARBA" id="ARBA00022692"/>
    </source>
</evidence>
<keyword evidence="3 5" id="KW-1133">Transmembrane helix</keyword>
<feature type="transmembrane region" description="Helical" evidence="5">
    <location>
        <begin position="70"/>
        <end position="92"/>
    </location>
</feature>
<dbReference type="InterPro" id="IPR053153">
    <property type="entry name" value="APC_K+_Transporter"/>
</dbReference>
<comment type="caution">
    <text evidence="6">The sequence shown here is derived from an EMBL/GenBank/DDBJ whole genome shotgun (WGS) entry which is preliminary data.</text>
</comment>
<feature type="transmembrane region" description="Helical" evidence="5">
    <location>
        <begin position="455"/>
        <end position="473"/>
    </location>
</feature>
<comment type="subcellular location">
    <subcellularLocation>
        <location evidence="1">Membrane</location>
        <topology evidence="1">Multi-pass membrane protein</topology>
    </subcellularLocation>
</comment>
<evidence type="ECO:0000256" key="4">
    <source>
        <dbReference type="ARBA" id="ARBA00023136"/>
    </source>
</evidence>